<dbReference type="AlphaFoldDB" id="A0A3P6APJ2"/>
<dbReference type="EMBL" id="LR031872">
    <property type="protein sequence ID" value="VDC87250.1"/>
    <property type="molecule type" value="Genomic_DNA"/>
</dbReference>
<name>A0A3P6APJ2_BRAOL</name>
<reference evidence="3" key="1">
    <citation type="submission" date="2018-11" db="EMBL/GenBank/DDBJ databases">
        <authorList>
            <consortium name="Genoscope - CEA"/>
            <person name="William W."/>
        </authorList>
    </citation>
    <scope>NUCLEOTIDE SEQUENCE</scope>
</reference>
<dbReference type="Pfam" id="PF08246">
    <property type="entry name" value="Inhibitor_I29"/>
    <property type="match status" value="1"/>
</dbReference>
<gene>
    <name evidence="3" type="ORF">BOLC3T13751H</name>
</gene>
<dbReference type="InterPro" id="IPR038765">
    <property type="entry name" value="Papain-like_cys_pep_sf"/>
</dbReference>
<sequence length="104" mass="11910">MSVSAMLLLVVLVILMGSHDSTHIPDDLQKVEESFVQILGQSHHVLSFARFTHKYGKKYQHAEEIKHRFSVFKENLDLIRSTNNKGLSNKLGVNSKFIVIIMKF</sequence>
<dbReference type="Gene3D" id="1.10.287.2250">
    <property type="match status" value="1"/>
</dbReference>
<evidence type="ECO:0000313" key="3">
    <source>
        <dbReference type="EMBL" id="VDC87250.1"/>
    </source>
</evidence>
<evidence type="ECO:0000259" key="2">
    <source>
        <dbReference type="SMART" id="SM00848"/>
    </source>
</evidence>
<feature type="domain" description="Cathepsin propeptide inhibitor" evidence="2">
    <location>
        <begin position="48"/>
        <end position="97"/>
    </location>
</feature>
<accession>A0A3P6APJ2</accession>
<keyword evidence="1" id="KW-0732">Signal</keyword>
<proteinExistence type="predicted"/>
<feature type="signal peptide" evidence="1">
    <location>
        <begin position="1"/>
        <end position="21"/>
    </location>
</feature>
<dbReference type="SMART" id="SM00848">
    <property type="entry name" value="Inhibitor_I29"/>
    <property type="match status" value="1"/>
</dbReference>
<dbReference type="InterPro" id="IPR013201">
    <property type="entry name" value="Prot_inhib_I29"/>
</dbReference>
<feature type="chain" id="PRO_5018336304" description="Cathepsin propeptide inhibitor domain-containing protein" evidence="1">
    <location>
        <begin position="22"/>
        <end position="104"/>
    </location>
</feature>
<evidence type="ECO:0000256" key="1">
    <source>
        <dbReference type="SAM" id="SignalP"/>
    </source>
</evidence>
<dbReference type="SUPFAM" id="SSF54001">
    <property type="entry name" value="Cysteine proteinases"/>
    <property type="match status" value="1"/>
</dbReference>
<protein>
    <recommendedName>
        <fullName evidence="2">Cathepsin propeptide inhibitor domain-containing protein</fullName>
    </recommendedName>
</protein>
<organism evidence="3">
    <name type="scientific">Brassica oleracea</name>
    <name type="common">Wild cabbage</name>
    <dbReference type="NCBI Taxonomy" id="3712"/>
    <lineage>
        <taxon>Eukaryota</taxon>
        <taxon>Viridiplantae</taxon>
        <taxon>Streptophyta</taxon>
        <taxon>Embryophyta</taxon>
        <taxon>Tracheophyta</taxon>
        <taxon>Spermatophyta</taxon>
        <taxon>Magnoliopsida</taxon>
        <taxon>eudicotyledons</taxon>
        <taxon>Gunneridae</taxon>
        <taxon>Pentapetalae</taxon>
        <taxon>rosids</taxon>
        <taxon>malvids</taxon>
        <taxon>Brassicales</taxon>
        <taxon>Brassicaceae</taxon>
        <taxon>Brassiceae</taxon>
        <taxon>Brassica</taxon>
    </lineage>
</organism>